<sequence length="141" mass="16268">MLDFEMRNGIRLPELRLDLSSGLGGDQMEMENGGLGFDELYRVECERDRPRYRWSGDSWDEEVDETEVDEEREEMVPLGTTEGAEAVCSATMFNTMMNRSRKSRRELLAEANRESARSGRAVTVPTTTRIRFSDRVQESYI</sequence>
<organism evidence="2">
    <name type="scientific">Compsopogon caeruleus</name>
    <dbReference type="NCBI Taxonomy" id="31354"/>
    <lineage>
        <taxon>Eukaryota</taxon>
        <taxon>Rhodophyta</taxon>
        <taxon>Compsopogonophyceae</taxon>
        <taxon>Compsopogonales</taxon>
        <taxon>Compsopogonaceae</taxon>
        <taxon>Compsopogon</taxon>
    </lineage>
</organism>
<dbReference type="AlphaFoldDB" id="A0A7S1TDX8"/>
<evidence type="ECO:0000313" key="2">
    <source>
        <dbReference type="EMBL" id="CAD9233303.1"/>
    </source>
</evidence>
<protein>
    <submittedName>
        <fullName evidence="2">Uncharacterized protein</fullName>
    </submittedName>
</protein>
<feature type="compositionally biased region" description="Acidic residues" evidence="1">
    <location>
        <begin position="62"/>
        <end position="73"/>
    </location>
</feature>
<name>A0A7S1TDX8_9RHOD</name>
<gene>
    <name evidence="2" type="ORF">CCAE0312_LOCUS5389</name>
</gene>
<feature type="region of interest" description="Disordered" evidence="1">
    <location>
        <begin position="62"/>
        <end position="83"/>
    </location>
</feature>
<feature type="compositionally biased region" description="Basic and acidic residues" evidence="1">
    <location>
        <begin position="105"/>
        <end position="117"/>
    </location>
</feature>
<accession>A0A7S1TDX8</accession>
<reference evidence="2" key="1">
    <citation type="submission" date="2021-01" db="EMBL/GenBank/DDBJ databases">
        <authorList>
            <person name="Corre E."/>
            <person name="Pelletier E."/>
            <person name="Niang G."/>
            <person name="Scheremetjew M."/>
            <person name="Finn R."/>
            <person name="Kale V."/>
            <person name="Holt S."/>
            <person name="Cochrane G."/>
            <person name="Meng A."/>
            <person name="Brown T."/>
            <person name="Cohen L."/>
        </authorList>
    </citation>
    <scope>NUCLEOTIDE SEQUENCE</scope>
    <source>
        <strain evidence="2">SAG 36.94</strain>
    </source>
</reference>
<feature type="region of interest" description="Disordered" evidence="1">
    <location>
        <begin position="99"/>
        <end position="122"/>
    </location>
</feature>
<proteinExistence type="predicted"/>
<dbReference type="EMBL" id="HBGH01009651">
    <property type="protein sequence ID" value="CAD9233303.1"/>
    <property type="molecule type" value="Transcribed_RNA"/>
</dbReference>
<evidence type="ECO:0000256" key="1">
    <source>
        <dbReference type="SAM" id="MobiDB-lite"/>
    </source>
</evidence>